<dbReference type="InterPro" id="IPR003352">
    <property type="entry name" value="PTS_EIIC"/>
</dbReference>
<accession>Q8EWR8</accession>
<keyword evidence="5" id="KW-0808">Transferase</keyword>
<dbReference type="InterPro" id="IPR001127">
    <property type="entry name" value="PTS_EIIA_1_perm"/>
</dbReference>
<evidence type="ECO:0000256" key="8">
    <source>
        <dbReference type="ARBA" id="ARBA00022777"/>
    </source>
</evidence>
<dbReference type="AlphaFoldDB" id="Q8EWR8"/>
<dbReference type="PROSITE" id="PS51103">
    <property type="entry name" value="PTS_EIIC_TYPE_1"/>
    <property type="match status" value="1"/>
</dbReference>
<dbReference type="PANTHER" id="PTHR30009:SF20">
    <property type="entry name" value="PTS SYSTEM GLUCOSE-SPECIFIC EIICB COMPONENT-RELATED"/>
    <property type="match status" value="1"/>
</dbReference>
<feature type="active site" description="Phosphocysteine intermediate; for EIIB activity" evidence="11">
    <location>
        <position position="631"/>
    </location>
</feature>
<dbReference type="SUPFAM" id="SSF55604">
    <property type="entry name" value="Glucose permease domain IIB"/>
    <property type="match status" value="1"/>
</dbReference>
<dbReference type="InterPro" id="IPR013013">
    <property type="entry name" value="PTS_EIIC_1"/>
</dbReference>
<keyword evidence="4" id="KW-0762">Sugar transport</keyword>
<evidence type="ECO:0000256" key="4">
    <source>
        <dbReference type="ARBA" id="ARBA00022597"/>
    </source>
</evidence>
<dbReference type="eggNOG" id="COG2190">
    <property type="taxonomic scope" value="Bacteria"/>
</dbReference>
<name>Q8EWR8_MALP2</name>
<keyword evidence="17" id="KW-1185">Reference proteome</keyword>
<dbReference type="Proteomes" id="UP000002522">
    <property type="component" value="Chromosome"/>
</dbReference>
<evidence type="ECO:0000256" key="12">
    <source>
        <dbReference type="SAM" id="Phobius"/>
    </source>
</evidence>
<dbReference type="InterPro" id="IPR050429">
    <property type="entry name" value="PTS_Glucose_EIICBA"/>
</dbReference>
<dbReference type="InterPro" id="IPR018113">
    <property type="entry name" value="PTrfase_EIIB_Cys"/>
</dbReference>
<gene>
    <name evidence="16" type="ordered locus">MYPE1340</name>
</gene>
<keyword evidence="10 12" id="KW-0472">Membrane</keyword>
<feature type="domain" description="PTS EIIB type-1" evidence="14">
    <location>
        <begin position="609"/>
        <end position="691"/>
    </location>
</feature>
<dbReference type="HOGENOM" id="CLU_012312_1_1_14"/>
<dbReference type="KEGG" id="mpe:MYPE1340"/>
<dbReference type="FunCoup" id="Q8EWR8">
    <property type="interactions" value="39"/>
</dbReference>
<dbReference type="GO" id="GO:0016301">
    <property type="term" value="F:kinase activity"/>
    <property type="evidence" value="ECO:0007669"/>
    <property type="project" value="UniProtKB-KW"/>
</dbReference>
<feature type="transmembrane region" description="Helical" evidence="12">
    <location>
        <begin position="117"/>
        <end position="135"/>
    </location>
</feature>
<dbReference type="Pfam" id="PF00367">
    <property type="entry name" value="PTS_EIIB"/>
    <property type="match status" value="1"/>
</dbReference>
<evidence type="ECO:0000259" key="13">
    <source>
        <dbReference type="PROSITE" id="PS51093"/>
    </source>
</evidence>
<dbReference type="PANTHER" id="PTHR30009">
    <property type="entry name" value="CYTOCHROME C-TYPE SYNTHESIS PROTEIN AND PTS TRANSMEMBRANE COMPONENT"/>
    <property type="match status" value="1"/>
</dbReference>
<dbReference type="InterPro" id="IPR001996">
    <property type="entry name" value="PTS_IIB_1"/>
</dbReference>
<evidence type="ECO:0000256" key="10">
    <source>
        <dbReference type="ARBA" id="ARBA00023136"/>
    </source>
</evidence>
<evidence type="ECO:0000256" key="11">
    <source>
        <dbReference type="PROSITE-ProRule" id="PRU00421"/>
    </source>
</evidence>
<reference evidence="16 17" key="1">
    <citation type="journal article" date="2002" name="Nucleic Acids Res.">
        <title>The complete genomic sequence of Mycoplasma penetrans, an intracellular bacterial pathogen in humans.</title>
        <authorList>
            <person name="Sasaki Y."/>
            <person name="Ishikawa J."/>
            <person name="Yamashita A."/>
            <person name="Oshima K."/>
            <person name="Kenri T."/>
            <person name="Furuya K."/>
            <person name="Yoshino C."/>
            <person name="Horino A."/>
            <person name="Shiba T."/>
            <person name="Sasaki T."/>
            <person name="Hattori M."/>
        </authorList>
    </citation>
    <scope>NUCLEOTIDE SEQUENCE [LARGE SCALE GENOMIC DNA]</scope>
    <source>
        <strain evidence="16 17">HF-2</strain>
    </source>
</reference>
<dbReference type="Pfam" id="PF00358">
    <property type="entry name" value="PTS_EIIA_1"/>
    <property type="match status" value="1"/>
</dbReference>
<keyword evidence="8" id="KW-0418">Kinase</keyword>
<feature type="transmembrane region" description="Helical" evidence="12">
    <location>
        <begin position="182"/>
        <end position="200"/>
    </location>
</feature>
<dbReference type="PROSITE" id="PS51098">
    <property type="entry name" value="PTS_EIIB_TYPE_1"/>
    <property type="match status" value="1"/>
</dbReference>
<dbReference type="GO" id="GO:0005886">
    <property type="term" value="C:plasma membrane"/>
    <property type="evidence" value="ECO:0007669"/>
    <property type="project" value="UniProtKB-SubCell"/>
</dbReference>
<evidence type="ECO:0000313" key="17">
    <source>
        <dbReference type="Proteomes" id="UP000002522"/>
    </source>
</evidence>
<feature type="transmembrane region" description="Helical" evidence="12">
    <location>
        <begin position="546"/>
        <end position="567"/>
    </location>
</feature>
<keyword evidence="6" id="KW-0598">Phosphotransferase system</keyword>
<keyword evidence="2" id="KW-0813">Transport</keyword>
<dbReference type="InterPro" id="IPR036878">
    <property type="entry name" value="Glu_permease_IIB"/>
</dbReference>
<feature type="transmembrane region" description="Helical" evidence="12">
    <location>
        <begin position="50"/>
        <end position="71"/>
    </location>
</feature>
<evidence type="ECO:0000313" key="16">
    <source>
        <dbReference type="EMBL" id="BAC43926.1"/>
    </source>
</evidence>
<proteinExistence type="predicted"/>
<keyword evidence="7 12" id="KW-0812">Transmembrane</keyword>
<feature type="transmembrane region" description="Helical" evidence="12">
    <location>
        <begin position="478"/>
        <end position="504"/>
    </location>
</feature>
<feature type="domain" description="PTS EIIA type-1" evidence="13">
    <location>
        <begin position="750"/>
        <end position="859"/>
    </location>
</feature>
<feature type="domain" description="PTS EIIC type-1" evidence="15">
    <location>
        <begin position="37"/>
        <end position="579"/>
    </location>
</feature>
<dbReference type="GO" id="GO:0090563">
    <property type="term" value="F:protein-phosphocysteine-sugar phosphotransferase activity"/>
    <property type="evidence" value="ECO:0007669"/>
    <property type="project" value="TreeGrafter"/>
</dbReference>
<evidence type="ECO:0000256" key="5">
    <source>
        <dbReference type="ARBA" id="ARBA00022679"/>
    </source>
</evidence>
<organism evidence="16 17">
    <name type="scientific">Malacoplasma penetrans (strain HF-2)</name>
    <name type="common">Mycoplasma penetrans</name>
    <dbReference type="NCBI Taxonomy" id="272633"/>
    <lineage>
        <taxon>Bacteria</taxon>
        <taxon>Bacillati</taxon>
        <taxon>Mycoplasmatota</taxon>
        <taxon>Mycoplasmoidales</taxon>
        <taxon>Mycoplasmoidaceae</taxon>
        <taxon>Malacoplasma</taxon>
    </lineage>
</organism>
<feature type="transmembrane region" description="Helical" evidence="12">
    <location>
        <begin position="220"/>
        <end position="243"/>
    </location>
</feature>
<dbReference type="InParanoid" id="Q8EWR8"/>
<feature type="transmembrane region" description="Helical" evidence="12">
    <location>
        <begin position="249"/>
        <end position="268"/>
    </location>
</feature>
<dbReference type="NCBIfam" id="TIGR00830">
    <property type="entry name" value="PTBA"/>
    <property type="match status" value="1"/>
</dbReference>
<dbReference type="eggNOG" id="COG1263">
    <property type="taxonomic scope" value="Bacteria"/>
</dbReference>
<dbReference type="Gene3D" id="2.70.70.10">
    <property type="entry name" value="Glucose Permease (Domain IIA)"/>
    <property type="match status" value="1"/>
</dbReference>
<dbReference type="EMBL" id="BA000026">
    <property type="protein sequence ID" value="BAC43926.1"/>
    <property type="molecule type" value="Genomic_DNA"/>
</dbReference>
<dbReference type="Gene3D" id="3.30.1360.60">
    <property type="entry name" value="Glucose permease domain IIB"/>
    <property type="match status" value="1"/>
</dbReference>
<sequence length="890" mass="95884">MNYSMSGNLQTSLKTYFSKLKFNSLFKKQGAGKEKKGNTKEFIAKLSKGLMLPIAMLPIAGIFLGVGSAIVTNAGGNEGLRVFGNFLQVPGNAVFGALPLLFAIAIAIAFTGDAGPAALACFIGYLIFGSLQDALSQSVTDTTGAVIGYNLLFYQGNIFGLSAGNAALPSSLYGAVIGINQLQSSVFGGFVVGFLVAFLYNKFKNIKLHPIIGFFNGVRFVPIVTFLALFPVTILFLMIWPLVGIALTFLGQALGQAVGINSFIFGFIERALVPFGLHHAFYSPLWYTQAGGSIDLTQNAIIYQDGKAYAVLATSTATSLTSWRELINSLNPNSQITVNSAAGDQTMWAFINANLLGKSVWLKELSSGWTYSAINGTYDNASIASSSNGAIQSVLTWSNLTSGQQALGTIGANGFKGVNVGQYLQGKYVFMILGLPAAAAAMVMAAPKENRKLAMSICMSAGFTSLLTGITEPIEYTFLFLAPWLFWGVHASLCALAFGLMNWIGLIVSATGHPELAPHIGMSFSGGMIDWIIYGAIQIQYGSNAWWSFIFGLAYAPIYFFLFYFLIKKFNIQTPGRGENTRLFTKEDYKNKQNKVQINGSSESLNNDQVLALNVVSAYGGFDNIKNVDACITKLRIQIKDQSVVDTAKLMQLGARGTIKPSPQSVYAVFGAEADIIKGNIKTLMENISSSPNLKSEYEKIMNNSSDTSSASEVKPEKEVVKTDSELSKEKVVVNSPFTGEIVSLAKVPDETFSKNMMGVGIAVKPTTGKIYSPIDGKLSLVFDTGHAYSFETEKGTQILIHVGIDSINLKDKSGKELKPFAPNVKTGDTVKVGQEIGTVKLADLKHAKSTITPIIVLNESLEGREIKFLKKSGEIKKGMPLFEVLPKKN</sequence>
<evidence type="ECO:0000259" key="15">
    <source>
        <dbReference type="PROSITE" id="PS51103"/>
    </source>
</evidence>
<protein>
    <submittedName>
        <fullName evidence="16">PTS system glucose-specific enzyme IIABC component</fullName>
    </submittedName>
</protein>
<feature type="transmembrane region" description="Helical" evidence="12">
    <location>
        <begin position="91"/>
        <end position="110"/>
    </location>
</feature>
<dbReference type="GO" id="GO:0009401">
    <property type="term" value="P:phosphoenolpyruvate-dependent sugar phosphotransferase system"/>
    <property type="evidence" value="ECO:0007669"/>
    <property type="project" value="UniProtKB-KW"/>
</dbReference>
<dbReference type="PROSITE" id="PS51093">
    <property type="entry name" value="PTS_EIIA_TYPE_1"/>
    <property type="match status" value="1"/>
</dbReference>
<dbReference type="InterPro" id="IPR011055">
    <property type="entry name" value="Dup_hybrid_motif"/>
</dbReference>
<dbReference type="Pfam" id="PF02378">
    <property type="entry name" value="PTS_EIIC"/>
    <property type="match status" value="2"/>
</dbReference>
<dbReference type="SUPFAM" id="SSF51261">
    <property type="entry name" value="Duplicated hybrid motif"/>
    <property type="match status" value="1"/>
</dbReference>
<feature type="transmembrane region" description="Helical" evidence="12">
    <location>
        <begin position="428"/>
        <end position="447"/>
    </location>
</feature>
<dbReference type="GO" id="GO:0008982">
    <property type="term" value="F:protein-N(PI)-phosphohistidine-sugar phosphotransferase activity"/>
    <property type="evidence" value="ECO:0007669"/>
    <property type="project" value="InterPro"/>
</dbReference>
<keyword evidence="9 12" id="KW-1133">Transmembrane helix</keyword>
<comment type="subcellular location">
    <subcellularLocation>
        <location evidence="1">Cell membrane</location>
        <topology evidence="1">Multi-pass membrane protein</topology>
    </subcellularLocation>
</comment>
<keyword evidence="3" id="KW-1003">Cell membrane</keyword>
<evidence type="ECO:0000256" key="2">
    <source>
        <dbReference type="ARBA" id="ARBA00022448"/>
    </source>
</evidence>
<evidence type="ECO:0000256" key="7">
    <source>
        <dbReference type="ARBA" id="ARBA00022692"/>
    </source>
</evidence>
<evidence type="ECO:0000256" key="1">
    <source>
        <dbReference type="ARBA" id="ARBA00004651"/>
    </source>
</evidence>
<evidence type="ECO:0000256" key="6">
    <source>
        <dbReference type="ARBA" id="ARBA00022683"/>
    </source>
</evidence>
<feature type="transmembrane region" description="Helical" evidence="12">
    <location>
        <begin position="516"/>
        <end position="534"/>
    </location>
</feature>
<dbReference type="STRING" id="272633.gene:10731228"/>
<evidence type="ECO:0000256" key="9">
    <source>
        <dbReference type="ARBA" id="ARBA00022989"/>
    </source>
</evidence>
<evidence type="ECO:0000256" key="3">
    <source>
        <dbReference type="ARBA" id="ARBA00022475"/>
    </source>
</evidence>
<evidence type="ECO:0000259" key="14">
    <source>
        <dbReference type="PROSITE" id="PS51098"/>
    </source>
</evidence>